<feature type="region of interest" description="Disordered" evidence="1">
    <location>
        <begin position="1"/>
        <end position="71"/>
    </location>
</feature>
<dbReference type="Proteomes" id="UP000652755">
    <property type="component" value="Unassembled WGS sequence"/>
</dbReference>
<feature type="compositionally biased region" description="Basic and acidic residues" evidence="1">
    <location>
        <begin position="32"/>
        <end position="48"/>
    </location>
</feature>
<keyword evidence="3" id="KW-1185">Reference proteome</keyword>
<gene>
    <name evidence="2" type="ORF">H7U22_16585</name>
</gene>
<organism evidence="2 3">
    <name type="scientific">Pedobacter fastidiosus</name>
    <dbReference type="NCBI Taxonomy" id="2765361"/>
    <lineage>
        <taxon>Bacteria</taxon>
        <taxon>Pseudomonadati</taxon>
        <taxon>Bacteroidota</taxon>
        <taxon>Sphingobacteriia</taxon>
        <taxon>Sphingobacteriales</taxon>
        <taxon>Sphingobacteriaceae</taxon>
        <taxon>Pedobacter</taxon>
    </lineage>
</organism>
<sequence>MNYDGNQKKPELANKEYSNTKSENSDQGIDNWNDRLDQNLESEGHNDISADENAEDFSKKFGSGDQSDEKA</sequence>
<feature type="compositionally biased region" description="Polar residues" evidence="1">
    <location>
        <begin position="16"/>
        <end position="30"/>
    </location>
</feature>
<name>A0ABR7KWA9_9SPHI</name>
<proteinExistence type="predicted"/>
<dbReference type="EMBL" id="JACRYL010000015">
    <property type="protein sequence ID" value="MBC6112042.1"/>
    <property type="molecule type" value="Genomic_DNA"/>
</dbReference>
<protein>
    <submittedName>
        <fullName evidence="2">Uncharacterized protein</fullName>
    </submittedName>
</protein>
<accession>A0ABR7KWA9</accession>
<evidence type="ECO:0000313" key="3">
    <source>
        <dbReference type="Proteomes" id="UP000652755"/>
    </source>
</evidence>
<evidence type="ECO:0000256" key="1">
    <source>
        <dbReference type="SAM" id="MobiDB-lite"/>
    </source>
</evidence>
<reference evidence="2 3" key="1">
    <citation type="submission" date="2020-08" db="EMBL/GenBank/DDBJ databases">
        <authorList>
            <person name="Sun Q."/>
            <person name="Inoue M."/>
        </authorList>
    </citation>
    <scope>NUCLEOTIDE SEQUENCE [LARGE SCALE GENOMIC DNA]</scope>
    <source>
        <strain evidence="2 3">CCM 8938</strain>
    </source>
</reference>
<comment type="caution">
    <text evidence="2">The sequence shown here is derived from an EMBL/GenBank/DDBJ whole genome shotgun (WGS) entry which is preliminary data.</text>
</comment>
<evidence type="ECO:0000313" key="2">
    <source>
        <dbReference type="EMBL" id="MBC6112042.1"/>
    </source>
</evidence>
<feature type="compositionally biased region" description="Basic and acidic residues" evidence="1">
    <location>
        <begin position="1"/>
        <end position="14"/>
    </location>
</feature>